<keyword evidence="3" id="KW-1185">Reference proteome</keyword>
<comment type="caution">
    <text evidence="2">The sequence shown here is derived from an EMBL/GenBank/DDBJ whole genome shotgun (WGS) entry which is preliminary data.</text>
</comment>
<feature type="compositionally biased region" description="Basic and acidic residues" evidence="1">
    <location>
        <begin position="222"/>
        <end position="231"/>
    </location>
</feature>
<dbReference type="EMBL" id="JAGMVJ010000007">
    <property type="protein sequence ID" value="KAH7088908.1"/>
    <property type="molecule type" value="Genomic_DNA"/>
</dbReference>
<dbReference type="Proteomes" id="UP000813461">
    <property type="component" value="Unassembled WGS sequence"/>
</dbReference>
<feature type="region of interest" description="Disordered" evidence="1">
    <location>
        <begin position="1"/>
        <end position="31"/>
    </location>
</feature>
<protein>
    <submittedName>
        <fullName evidence="2">Uncharacterized protein</fullName>
    </submittedName>
</protein>
<dbReference type="AlphaFoldDB" id="A0A8K0RB68"/>
<accession>A0A8K0RB68</accession>
<evidence type="ECO:0000313" key="3">
    <source>
        <dbReference type="Proteomes" id="UP000813461"/>
    </source>
</evidence>
<name>A0A8K0RB68_9PLEO</name>
<gene>
    <name evidence="2" type="ORF">FB567DRAFT_320816</name>
</gene>
<dbReference type="OrthoDB" id="10505950at2759"/>
<feature type="compositionally biased region" description="Basic residues" evidence="1">
    <location>
        <begin position="203"/>
        <end position="221"/>
    </location>
</feature>
<proteinExistence type="predicted"/>
<organism evidence="2 3">
    <name type="scientific">Paraphoma chrysanthemicola</name>
    <dbReference type="NCBI Taxonomy" id="798071"/>
    <lineage>
        <taxon>Eukaryota</taxon>
        <taxon>Fungi</taxon>
        <taxon>Dikarya</taxon>
        <taxon>Ascomycota</taxon>
        <taxon>Pezizomycotina</taxon>
        <taxon>Dothideomycetes</taxon>
        <taxon>Pleosporomycetidae</taxon>
        <taxon>Pleosporales</taxon>
        <taxon>Pleosporineae</taxon>
        <taxon>Phaeosphaeriaceae</taxon>
        <taxon>Paraphoma</taxon>
    </lineage>
</organism>
<feature type="region of interest" description="Disordered" evidence="1">
    <location>
        <begin position="198"/>
        <end position="264"/>
    </location>
</feature>
<evidence type="ECO:0000256" key="1">
    <source>
        <dbReference type="SAM" id="MobiDB-lite"/>
    </source>
</evidence>
<reference evidence="2" key="1">
    <citation type="journal article" date="2021" name="Nat. Commun.">
        <title>Genetic determinants of endophytism in the Arabidopsis root mycobiome.</title>
        <authorList>
            <person name="Mesny F."/>
            <person name="Miyauchi S."/>
            <person name="Thiergart T."/>
            <person name="Pickel B."/>
            <person name="Atanasova L."/>
            <person name="Karlsson M."/>
            <person name="Huettel B."/>
            <person name="Barry K.W."/>
            <person name="Haridas S."/>
            <person name="Chen C."/>
            <person name="Bauer D."/>
            <person name="Andreopoulos W."/>
            <person name="Pangilinan J."/>
            <person name="LaButti K."/>
            <person name="Riley R."/>
            <person name="Lipzen A."/>
            <person name="Clum A."/>
            <person name="Drula E."/>
            <person name="Henrissat B."/>
            <person name="Kohler A."/>
            <person name="Grigoriev I.V."/>
            <person name="Martin F.M."/>
            <person name="Hacquard S."/>
        </authorList>
    </citation>
    <scope>NUCLEOTIDE SEQUENCE</scope>
    <source>
        <strain evidence="2">MPI-SDFR-AT-0120</strain>
    </source>
</reference>
<evidence type="ECO:0000313" key="2">
    <source>
        <dbReference type="EMBL" id="KAH7088908.1"/>
    </source>
</evidence>
<sequence>MATSMLNPTAPAWTPNRLSQHRDSNSMSPMTPPIPLSFNATAFVPQQVQQHFHPVNGYYPNDAQYNGYYPQMHFYNGYNMAYPSYAHGYAQNGYAKYGANEHYASQEHPHHVYAPYQGHSNVATGPSSNGGDADASQFQAQGTFGSQFHLINNQRAALRGSLLGFNGWYNSNGYGNGNGNGNAVAGFCANAVAGVDANGGETKRKKKNNKNKKKKTRKTRKDSKQDTDGDGNKATSAQKQGDADSASLPELIQLPNWETMGEVE</sequence>